<evidence type="ECO:0000259" key="2">
    <source>
        <dbReference type="Pfam" id="PF10390"/>
    </source>
</evidence>
<dbReference type="InterPro" id="IPR042065">
    <property type="entry name" value="E3_ELL-like"/>
</dbReference>
<dbReference type="GO" id="GO:0008023">
    <property type="term" value="C:transcription elongation factor complex"/>
    <property type="evidence" value="ECO:0007669"/>
    <property type="project" value="InterPro"/>
</dbReference>
<feature type="non-terminal residue" evidence="3">
    <location>
        <position position="1"/>
    </location>
</feature>
<gene>
    <name evidence="3" type="primary">Ell2_0</name>
    <name evidence="3" type="ORF">GRAVAR_R07077</name>
</gene>
<protein>
    <submittedName>
        <fullName evidence="3">ELL2 factor</fullName>
    </submittedName>
</protein>
<dbReference type="Proteomes" id="UP000591535">
    <property type="component" value="Unassembled WGS sequence"/>
</dbReference>
<dbReference type="GO" id="GO:0032968">
    <property type="term" value="P:positive regulation of transcription elongation by RNA polymerase II"/>
    <property type="evidence" value="ECO:0007669"/>
    <property type="project" value="TreeGrafter"/>
</dbReference>
<sequence length="141" mass="15866">TTPDPDPGRKRTTCLKPANIQRIFRGVSRRPFRDRVIHLLALKNNKKPELLAHSQRDGIMKKDRNSLGKVLQQVATLNAKDNSFSLKERFFQDVQKDWPGYSEIERQRLELILSRKSAPSQSATSPSCLASQGPSNADAPS</sequence>
<proteinExistence type="predicted"/>
<name>A0A7K8ZHB2_9PASS</name>
<feature type="domain" description="RNA polymerase II elongation factor ELL N-terminal" evidence="2">
    <location>
        <begin position="9"/>
        <end position="116"/>
    </location>
</feature>
<accession>A0A7K8ZHB2</accession>
<dbReference type="SUPFAM" id="SSF46785">
    <property type="entry name" value="Winged helix' DNA-binding domain"/>
    <property type="match status" value="1"/>
</dbReference>
<evidence type="ECO:0000256" key="1">
    <source>
        <dbReference type="SAM" id="MobiDB-lite"/>
    </source>
</evidence>
<dbReference type="InterPro" id="IPR019464">
    <property type="entry name" value="ELL_N"/>
</dbReference>
<dbReference type="Pfam" id="PF10390">
    <property type="entry name" value="ELL"/>
    <property type="match status" value="1"/>
</dbReference>
<dbReference type="PANTHER" id="PTHR23288">
    <property type="entry name" value="OCCLUDIN AND RNA POLYMERASE II ELONGATION FACTOR ELL"/>
    <property type="match status" value="1"/>
</dbReference>
<dbReference type="Gene3D" id="1.10.10.2670">
    <property type="entry name" value="E3 ubiquitin-protein ligase"/>
    <property type="match status" value="1"/>
</dbReference>
<comment type="caution">
    <text evidence="3">The sequence shown here is derived from an EMBL/GenBank/DDBJ whole genome shotgun (WGS) entry which is preliminary data.</text>
</comment>
<evidence type="ECO:0000313" key="3">
    <source>
        <dbReference type="EMBL" id="NXG15111.1"/>
    </source>
</evidence>
<dbReference type="InterPro" id="IPR031176">
    <property type="entry name" value="ELL/occludin"/>
</dbReference>
<organism evidence="3 4">
    <name type="scientific">Grallaria varia</name>
    <name type="common">variegated antpitta</name>
    <dbReference type="NCBI Taxonomy" id="117165"/>
    <lineage>
        <taxon>Eukaryota</taxon>
        <taxon>Metazoa</taxon>
        <taxon>Chordata</taxon>
        <taxon>Craniata</taxon>
        <taxon>Vertebrata</taxon>
        <taxon>Euteleostomi</taxon>
        <taxon>Archelosauria</taxon>
        <taxon>Archosauria</taxon>
        <taxon>Dinosauria</taxon>
        <taxon>Saurischia</taxon>
        <taxon>Theropoda</taxon>
        <taxon>Coelurosauria</taxon>
        <taxon>Aves</taxon>
        <taxon>Neognathae</taxon>
        <taxon>Neoaves</taxon>
        <taxon>Telluraves</taxon>
        <taxon>Australaves</taxon>
        <taxon>Passeriformes</taxon>
        <taxon>Formicariidae</taxon>
        <taxon>Grallaria</taxon>
    </lineage>
</organism>
<dbReference type="EMBL" id="VWZG01002300">
    <property type="protein sequence ID" value="NXG15111.1"/>
    <property type="molecule type" value="Genomic_DNA"/>
</dbReference>
<feature type="non-terminal residue" evidence="3">
    <location>
        <position position="141"/>
    </location>
</feature>
<keyword evidence="4" id="KW-1185">Reference proteome</keyword>
<dbReference type="GO" id="GO:0042795">
    <property type="term" value="P:snRNA transcription by RNA polymerase II"/>
    <property type="evidence" value="ECO:0007669"/>
    <property type="project" value="TreeGrafter"/>
</dbReference>
<reference evidence="3 4" key="1">
    <citation type="submission" date="2019-09" db="EMBL/GenBank/DDBJ databases">
        <title>Bird 10,000 Genomes (B10K) Project - Family phase.</title>
        <authorList>
            <person name="Zhang G."/>
        </authorList>
    </citation>
    <scope>NUCLEOTIDE SEQUENCE [LARGE SCALE GENOMIC DNA]</scope>
    <source>
        <strain evidence="3">B10K-DU-001-02</strain>
        <tissue evidence="3">Muscle</tissue>
    </source>
</reference>
<dbReference type="PANTHER" id="PTHR23288:SF8">
    <property type="entry name" value="RNA POLYMERASE II ELONGATION FACTOR ELL2"/>
    <property type="match status" value="1"/>
</dbReference>
<dbReference type="AlphaFoldDB" id="A0A7K8ZHB2"/>
<feature type="region of interest" description="Disordered" evidence="1">
    <location>
        <begin position="115"/>
        <end position="141"/>
    </location>
</feature>
<dbReference type="GO" id="GO:0000987">
    <property type="term" value="F:cis-regulatory region sequence-specific DNA binding"/>
    <property type="evidence" value="ECO:0007669"/>
    <property type="project" value="TreeGrafter"/>
</dbReference>
<feature type="compositionally biased region" description="Polar residues" evidence="1">
    <location>
        <begin position="117"/>
        <end position="135"/>
    </location>
</feature>
<dbReference type="InterPro" id="IPR036390">
    <property type="entry name" value="WH_DNA-bd_sf"/>
</dbReference>
<dbReference type="GO" id="GO:0006368">
    <property type="term" value="P:transcription elongation by RNA polymerase II"/>
    <property type="evidence" value="ECO:0007669"/>
    <property type="project" value="InterPro"/>
</dbReference>
<evidence type="ECO:0000313" key="4">
    <source>
        <dbReference type="Proteomes" id="UP000591535"/>
    </source>
</evidence>